<evidence type="ECO:0000313" key="1">
    <source>
        <dbReference type="EMBL" id="QPJ62520.1"/>
    </source>
</evidence>
<dbReference type="Gene3D" id="2.40.50.870">
    <property type="entry name" value="Protein of unknown function (DUF3299)"/>
    <property type="match status" value="1"/>
</dbReference>
<proteinExistence type="predicted"/>
<gene>
    <name evidence="1" type="ORF">G3M70_11820</name>
</gene>
<name>A0A7T0G0P4_9BACT</name>
<sequence length="135" mass="15526">MTWSDLYQLDPETHQASWNLQKQLSIDVMIKGFIIPLDYDSKQRIIEFLLVPYIPSCMHVPPPPPSQMVHVKLQEGKKMKDIFNPVEVVGHLKVLQAKLLDDRLTTSYAMDVRSLKVLTDSGMDPFNDFFGNTIH</sequence>
<dbReference type="KEGG" id="nli:G3M70_11820"/>
<dbReference type="InterPro" id="IPR021727">
    <property type="entry name" value="DUF3299"/>
</dbReference>
<organism evidence="1 2">
    <name type="scientific">Candidatus Nitronauta litoralis</name>
    <dbReference type="NCBI Taxonomy" id="2705533"/>
    <lineage>
        <taxon>Bacteria</taxon>
        <taxon>Pseudomonadati</taxon>
        <taxon>Nitrospinota/Tectimicrobiota group</taxon>
        <taxon>Nitrospinota</taxon>
        <taxon>Nitrospinia</taxon>
        <taxon>Nitrospinales</taxon>
        <taxon>Nitrospinaceae</taxon>
        <taxon>Candidatus Nitronauta</taxon>
    </lineage>
</organism>
<evidence type="ECO:0000313" key="2">
    <source>
        <dbReference type="Proteomes" id="UP000594688"/>
    </source>
</evidence>
<accession>A0A7T0G0P4</accession>
<dbReference type="AlphaFoldDB" id="A0A7T0G0P4"/>
<reference evidence="1 2" key="1">
    <citation type="submission" date="2020-02" db="EMBL/GenBank/DDBJ databases">
        <title>Genomic and physiological characterization of two novel Nitrospinaceae genera.</title>
        <authorList>
            <person name="Mueller A.J."/>
            <person name="Jung M.-Y."/>
            <person name="Strachan C.R."/>
            <person name="Herbold C.W."/>
            <person name="Kirkegaard R.H."/>
            <person name="Daims H."/>
        </authorList>
    </citation>
    <scope>NUCLEOTIDE SEQUENCE [LARGE SCALE GENOMIC DNA]</scope>
    <source>
        <strain evidence="1">EB</strain>
    </source>
</reference>
<dbReference type="EMBL" id="CP048685">
    <property type="protein sequence ID" value="QPJ62520.1"/>
    <property type="molecule type" value="Genomic_DNA"/>
</dbReference>
<dbReference type="Proteomes" id="UP000594688">
    <property type="component" value="Chromosome"/>
</dbReference>
<dbReference type="Pfam" id="PF11736">
    <property type="entry name" value="DUF3299"/>
    <property type="match status" value="1"/>
</dbReference>
<protein>
    <submittedName>
        <fullName evidence="1">DUF3299 domain-containing protein</fullName>
    </submittedName>
</protein>